<dbReference type="FunFam" id="3.40.50.1970:FF:000015">
    <property type="entry name" value="Maleylacetate reductase 1"/>
    <property type="match status" value="1"/>
</dbReference>
<dbReference type="GO" id="GO:0018506">
    <property type="term" value="F:maleylacetate reductase activity"/>
    <property type="evidence" value="ECO:0007669"/>
    <property type="project" value="UniProtKB-EC"/>
</dbReference>
<dbReference type="Pfam" id="PF00465">
    <property type="entry name" value="Fe-ADH"/>
    <property type="match status" value="1"/>
</dbReference>
<keyword evidence="3" id="KW-0058">Aromatic hydrocarbons catabolism</keyword>
<evidence type="ECO:0000256" key="6">
    <source>
        <dbReference type="ARBA" id="ARBA00050679"/>
    </source>
</evidence>
<dbReference type="InterPro" id="IPR039697">
    <property type="entry name" value="Alcohol_dehydrogenase_Fe"/>
</dbReference>
<dbReference type="OrthoDB" id="3812122at2"/>
<evidence type="ECO:0000259" key="9">
    <source>
        <dbReference type="Pfam" id="PF00465"/>
    </source>
</evidence>
<dbReference type="GO" id="GO:0046872">
    <property type="term" value="F:metal ion binding"/>
    <property type="evidence" value="ECO:0007669"/>
    <property type="project" value="InterPro"/>
</dbReference>
<dbReference type="AlphaFoldDB" id="A0A2I8EQN9"/>
<evidence type="ECO:0000256" key="3">
    <source>
        <dbReference type="ARBA" id="ARBA00022797"/>
    </source>
</evidence>
<keyword evidence="4" id="KW-0560">Oxidoreductase</keyword>
<dbReference type="InterPro" id="IPR034786">
    <property type="entry name" value="MAR"/>
</dbReference>
<dbReference type="PANTHER" id="PTHR11496:SF102">
    <property type="entry name" value="ALCOHOL DEHYDROGENASE 4"/>
    <property type="match status" value="1"/>
</dbReference>
<dbReference type="GO" id="GO:1901168">
    <property type="term" value="P:3-chlorocatechol catabolic process"/>
    <property type="evidence" value="ECO:0007669"/>
    <property type="project" value="UniProtKB-ARBA"/>
</dbReference>
<accession>A0A2I8EQN9</accession>
<name>A0A2I8EQN9_9BURK</name>
<evidence type="ECO:0000256" key="2">
    <source>
        <dbReference type="ARBA" id="ARBA00012005"/>
    </source>
</evidence>
<dbReference type="RefSeq" id="WP_042304554.1">
    <property type="nucleotide sequence ID" value="NZ_CP026112.1"/>
</dbReference>
<evidence type="ECO:0000256" key="7">
    <source>
        <dbReference type="ARBA" id="ARBA00051531"/>
    </source>
</evidence>
<dbReference type="Pfam" id="PF25137">
    <property type="entry name" value="ADH_Fe_C"/>
    <property type="match status" value="1"/>
</dbReference>
<evidence type="ECO:0000313" key="12">
    <source>
        <dbReference type="Proteomes" id="UP000243502"/>
    </source>
</evidence>
<dbReference type="Gene3D" id="3.40.50.1970">
    <property type="match status" value="1"/>
</dbReference>
<dbReference type="CDD" id="cd08177">
    <property type="entry name" value="MAR"/>
    <property type="match status" value="1"/>
</dbReference>
<feature type="domain" description="Alcohol dehydrogenase iron-type/glycerol dehydrogenase GldA" evidence="9">
    <location>
        <begin position="14"/>
        <end position="155"/>
    </location>
</feature>
<protein>
    <recommendedName>
        <fullName evidence="2">maleylacetate reductase</fullName>
        <ecNumber evidence="2">1.3.1.32</ecNumber>
    </recommendedName>
</protein>
<dbReference type="Proteomes" id="UP000243502">
    <property type="component" value="Chromosome 2"/>
</dbReference>
<evidence type="ECO:0000256" key="4">
    <source>
        <dbReference type="ARBA" id="ARBA00023002"/>
    </source>
</evidence>
<evidence type="ECO:0000313" key="11">
    <source>
        <dbReference type="EMBL" id="AUT61819.1"/>
    </source>
</evidence>
<dbReference type="SUPFAM" id="SSF56796">
    <property type="entry name" value="Dehydroquinate synthase-like"/>
    <property type="match status" value="1"/>
</dbReference>
<keyword evidence="5" id="KW-0520">NAD</keyword>
<evidence type="ECO:0000259" key="10">
    <source>
        <dbReference type="Pfam" id="PF25137"/>
    </source>
</evidence>
<evidence type="ECO:0000256" key="5">
    <source>
        <dbReference type="ARBA" id="ARBA00023027"/>
    </source>
</evidence>
<comment type="similarity">
    <text evidence="1">Belongs to the iron-containing alcohol dehydrogenase family.</text>
</comment>
<dbReference type="GO" id="GO:0004022">
    <property type="term" value="F:alcohol dehydrogenase (NAD+) activity"/>
    <property type="evidence" value="ECO:0007669"/>
    <property type="project" value="TreeGrafter"/>
</dbReference>
<comment type="catalytic activity">
    <reaction evidence="7">
        <text>3-oxoadipate + NADP(+) = maleylacetate + NADPH + H(+)</text>
        <dbReference type="Rhea" id="RHEA:16985"/>
        <dbReference type="ChEBI" id="CHEBI:15378"/>
        <dbReference type="ChEBI" id="CHEBI:15775"/>
        <dbReference type="ChEBI" id="CHEBI:16468"/>
        <dbReference type="ChEBI" id="CHEBI:57783"/>
        <dbReference type="ChEBI" id="CHEBI:58349"/>
        <dbReference type="EC" id="1.3.1.32"/>
    </reaction>
</comment>
<feature type="compositionally biased region" description="Basic and acidic residues" evidence="8">
    <location>
        <begin position="351"/>
        <end position="366"/>
    </location>
</feature>
<organism evidence="11 12">
    <name type="scientific">Paraburkholderia terrae</name>
    <dbReference type="NCBI Taxonomy" id="311230"/>
    <lineage>
        <taxon>Bacteria</taxon>
        <taxon>Pseudomonadati</taxon>
        <taxon>Pseudomonadota</taxon>
        <taxon>Betaproteobacteria</taxon>
        <taxon>Burkholderiales</taxon>
        <taxon>Burkholderiaceae</taxon>
        <taxon>Paraburkholderia</taxon>
    </lineage>
</organism>
<proteinExistence type="inferred from homology"/>
<dbReference type="EC" id="1.3.1.32" evidence="2"/>
<dbReference type="InterPro" id="IPR056798">
    <property type="entry name" value="ADH_Fe_C"/>
</dbReference>
<dbReference type="KEGG" id="pter:C2L65_19170"/>
<gene>
    <name evidence="11" type="ORF">C2L65_19170</name>
</gene>
<dbReference type="PANTHER" id="PTHR11496">
    <property type="entry name" value="ALCOHOL DEHYDROGENASE"/>
    <property type="match status" value="1"/>
</dbReference>
<sequence length="373" mass="39373">MRADSFVYAPLSGRVVFGAGSLDKLADELRTLRVNHALLVCTPEQRGLADAVVDQLGGRCAGVFPKAVMHVPIEIAREARECSQFIGADCVVAVGGGSAIGLAKAIALESGLPVIAVPTTYAGSEMTPIYGITERGEKKTGRDLRVLPRVVIYDPLLTLTLPTRLSATSGINAIAHCVEALYADDANPITSLMAREGIRALGEGLPRIVEESIDLEARHACLYGAWLAGSVLATTSVGLHHKLCHTLGGILNLPHAETHTVVLPHAVAYNAAAAPAAMDRIAKALNADDAAQGLFDLAQRLGAPTSLKSLGVTHADLDRVAAASLLSAYPNPRPLEPDAIRRLLDDAYEGRRPDALDVDRQADRAEASNPMMK</sequence>
<feature type="domain" description="Fe-containing alcohol dehydrogenase-like C-terminal" evidence="10">
    <location>
        <begin position="167"/>
        <end position="348"/>
    </location>
</feature>
<dbReference type="InterPro" id="IPR001670">
    <property type="entry name" value="ADH_Fe/GldA"/>
</dbReference>
<evidence type="ECO:0000256" key="8">
    <source>
        <dbReference type="SAM" id="MobiDB-lite"/>
    </source>
</evidence>
<feature type="region of interest" description="Disordered" evidence="8">
    <location>
        <begin position="351"/>
        <end position="373"/>
    </location>
</feature>
<comment type="catalytic activity">
    <reaction evidence="6">
        <text>3-oxoadipate + NAD(+) = maleylacetate + NADH + H(+)</text>
        <dbReference type="Rhea" id="RHEA:16981"/>
        <dbReference type="ChEBI" id="CHEBI:15378"/>
        <dbReference type="ChEBI" id="CHEBI:15775"/>
        <dbReference type="ChEBI" id="CHEBI:16468"/>
        <dbReference type="ChEBI" id="CHEBI:57540"/>
        <dbReference type="ChEBI" id="CHEBI:57945"/>
        <dbReference type="EC" id="1.3.1.32"/>
    </reaction>
</comment>
<dbReference type="Gene3D" id="1.20.1090.10">
    <property type="entry name" value="Dehydroquinate synthase-like - alpha domain"/>
    <property type="match status" value="1"/>
</dbReference>
<dbReference type="EMBL" id="CP026112">
    <property type="protein sequence ID" value="AUT61819.1"/>
    <property type="molecule type" value="Genomic_DNA"/>
</dbReference>
<evidence type="ECO:0000256" key="1">
    <source>
        <dbReference type="ARBA" id="ARBA00007358"/>
    </source>
</evidence>
<reference evidence="11 12" key="1">
    <citation type="submission" date="2018-01" db="EMBL/GenBank/DDBJ databases">
        <title>Species boundaries and ecological features among Paraburkholderia terrae DSMZ17804T, P. hospita DSMZ17164T and P. caribensis DSMZ13236T.</title>
        <authorList>
            <person name="Pratama A.A."/>
        </authorList>
    </citation>
    <scope>NUCLEOTIDE SEQUENCE [LARGE SCALE GENOMIC DNA]</scope>
    <source>
        <strain evidence="11 12">DSM 17804</strain>
    </source>
</reference>